<dbReference type="PANTHER" id="PTHR43022:SF1">
    <property type="entry name" value="PROTEIN SMF"/>
    <property type="match status" value="1"/>
</dbReference>
<dbReference type="EMBL" id="JAOCDG010000003">
    <property type="protein sequence ID" value="MDH0687084.1"/>
    <property type="molecule type" value="Genomic_DNA"/>
</dbReference>
<comment type="similarity">
    <text evidence="1">Belongs to the DprA/Smf family.</text>
</comment>
<name>A0ABD4XWF6_STUST</name>
<accession>A0ABD4XWF6</accession>
<protein>
    <submittedName>
        <fullName evidence="4">DNA-protecting protein DprA</fullName>
    </submittedName>
</protein>
<feature type="region of interest" description="Disordered" evidence="2">
    <location>
        <begin position="324"/>
        <end position="355"/>
    </location>
</feature>
<dbReference type="RefSeq" id="WP_279649035.1">
    <property type="nucleotide sequence ID" value="NZ_JAOCDG010000003.1"/>
</dbReference>
<feature type="domain" description="Smf/DprA SLOG" evidence="3">
    <location>
        <begin position="77"/>
        <end position="250"/>
    </location>
</feature>
<dbReference type="PANTHER" id="PTHR43022">
    <property type="entry name" value="PROTEIN SMF"/>
    <property type="match status" value="1"/>
</dbReference>
<dbReference type="Proteomes" id="UP001161139">
    <property type="component" value="Unassembled WGS sequence"/>
</dbReference>
<dbReference type="Gene3D" id="3.40.50.450">
    <property type="match status" value="1"/>
</dbReference>
<comment type="caution">
    <text evidence="4">The sequence shown here is derived from an EMBL/GenBank/DDBJ whole genome shotgun (WGS) entry which is preliminary data.</text>
</comment>
<dbReference type="InterPro" id="IPR003488">
    <property type="entry name" value="DprA"/>
</dbReference>
<evidence type="ECO:0000313" key="4">
    <source>
        <dbReference type="EMBL" id="MDH0687084.1"/>
    </source>
</evidence>
<proteinExistence type="inferred from homology"/>
<evidence type="ECO:0000256" key="2">
    <source>
        <dbReference type="SAM" id="MobiDB-lite"/>
    </source>
</evidence>
<dbReference type="Pfam" id="PF02481">
    <property type="entry name" value="DNA_processg_A"/>
    <property type="match status" value="1"/>
</dbReference>
<evidence type="ECO:0000313" key="5">
    <source>
        <dbReference type="Proteomes" id="UP001161139"/>
    </source>
</evidence>
<sequence>MTDRLTTLIALGWLPGVGAATLRKAAAHDGIESMGAADLGAIDPRISRALAEAGAWDAAMRAAESDREQAIKAGVQLFTHGGPGYPALLGMAADAPFFLYVKGTLPLQNTLAVIGTRAPTPRGSVVASKIAGHFASSGVSIVSGLAVGIDAAAHVAALEAGGHTVAVLGHGLQTIYPREHAALAERILDQGGALVSEYPFGTPLVPRRLFERDRIQAGLSQAVVMVQSKPDGGSMHTAKAALRYGRRLYVPAPLAADLAGDNPAVEVPRMLSQGSPSDICELFRCEAERLAEIQTIFGREDYVKISQYLQDSAQLPAANVLPTQGQETDTMRNDRTPAQEPVWINPGPTTPLRTGPQSAEIEAKVAELQAQAAQEHDEDDLDALKEIDQFNDSIIKLEKISDQMRRDNSAYALANKHLVQYYGFTGSPLEQDMLQVILDGMDASPVYRRTVEEEASDNLELALQAAAVVRDRAILAKEERKELDLQSASPSYP</sequence>
<gene>
    <name evidence="4" type="ORF">N5D09_03150</name>
</gene>
<evidence type="ECO:0000259" key="3">
    <source>
        <dbReference type="Pfam" id="PF02481"/>
    </source>
</evidence>
<reference evidence="4" key="1">
    <citation type="submission" date="2022-09" db="EMBL/GenBank/DDBJ databases">
        <title>Intensive care unit water sources are persistently colonized with multi-drug resistant bacteria and are the site of extensive horizontal gene transfer of antibiotic resistance genes.</title>
        <authorList>
            <person name="Diorio-Toth L."/>
        </authorList>
    </citation>
    <scope>NUCLEOTIDE SEQUENCE</scope>
    <source>
        <strain evidence="4">GD03864</strain>
    </source>
</reference>
<dbReference type="InterPro" id="IPR057666">
    <property type="entry name" value="DrpA_SLOG"/>
</dbReference>
<organism evidence="4 5">
    <name type="scientific">Stutzerimonas stutzeri</name>
    <name type="common">Pseudomonas stutzeri</name>
    <dbReference type="NCBI Taxonomy" id="316"/>
    <lineage>
        <taxon>Bacteria</taxon>
        <taxon>Pseudomonadati</taxon>
        <taxon>Pseudomonadota</taxon>
        <taxon>Gammaproteobacteria</taxon>
        <taxon>Pseudomonadales</taxon>
        <taxon>Pseudomonadaceae</taxon>
        <taxon>Stutzerimonas</taxon>
    </lineage>
</organism>
<dbReference type="SUPFAM" id="SSF102405">
    <property type="entry name" value="MCP/YpsA-like"/>
    <property type="match status" value="1"/>
</dbReference>
<evidence type="ECO:0000256" key="1">
    <source>
        <dbReference type="ARBA" id="ARBA00006525"/>
    </source>
</evidence>
<dbReference type="AlphaFoldDB" id="A0ABD4XWF6"/>